<name>A0A9P9ALY7_9HYPO</name>
<accession>A0A9P9ALY7</accession>
<dbReference type="OrthoDB" id="4725912at2759"/>
<dbReference type="Proteomes" id="UP000777438">
    <property type="component" value="Unassembled WGS sequence"/>
</dbReference>
<organism evidence="2 3">
    <name type="scientific">Thelonectria olida</name>
    <dbReference type="NCBI Taxonomy" id="1576542"/>
    <lineage>
        <taxon>Eukaryota</taxon>
        <taxon>Fungi</taxon>
        <taxon>Dikarya</taxon>
        <taxon>Ascomycota</taxon>
        <taxon>Pezizomycotina</taxon>
        <taxon>Sordariomycetes</taxon>
        <taxon>Hypocreomycetidae</taxon>
        <taxon>Hypocreales</taxon>
        <taxon>Nectriaceae</taxon>
        <taxon>Thelonectria</taxon>
    </lineage>
</organism>
<comment type="caution">
    <text evidence="2">The sequence shown here is derived from an EMBL/GenBank/DDBJ whole genome shotgun (WGS) entry which is preliminary data.</text>
</comment>
<gene>
    <name evidence="2" type="ORF">B0T10DRAFT_488067</name>
</gene>
<sequence length="237" mass="26040">MDASLAPTASSSTSSIPTLQVDFSWKKWKALITDQANPEEPLYIADFMKIRSPHITIKNASDDALIGTGTLHPVSINADYELHGRKGTLKALKRLHTSYTHLSYNYSDTETPVAMTWASDASFKTWNFICLDEDQLPVAKFSAKPWGVKKLGIVEFMGPKAHLPAAREEALVIGMTLYYTMILRVNNIFNLFGAVIARPGPLDKEAAEKDYSKAVGGTSPLPSDVSSKPRAAVYEMS</sequence>
<feature type="region of interest" description="Disordered" evidence="1">
    <location>
        <begin position="213"/>
        <end position="237"/>
    </location>
</feature>
<evidence type="ECO:0000313" key="3">
    <source>
        <dbReference type="Proteomes" id="UP000777438"/>
    </source>
</evidence>
<dbReference type="AlphaFoldDB" id="A0A9P9ALY7"/>
<evidence type="ECO:0000256" key="1">
    <source>
        <dbReference type="SAM" id="MobiDB-lite"/>
    </source>
</evidence>
<reference evidence="2 3" key="1">
    <citation type="journal article" date="2021" name="Nat. Commun.">
        <title>Genetic determinants of endophytism in the Arabidopsis root mycobiome.</title>
        <authorList>
            <person name="Mesny F."/>
            <person name="Miyauchi S."/>
            <person name="Thiergart T."/>
            <person name="Pickel B."/>
            <person name="Atanasova L."/>
            <person name="Karlsson M."/>
            <person name="Huettel B."/>
            <person name="Barry K.W."/>
            <person name="Haridas S."/>
            <person name="Chen C."/>
            <person name="Bauer D."/>
            <person name="Andreopoulos W."/>
            <person name="Pangilinan J."/>
            <person name="LaButti K."/>
            <person name="Riley R."/>
            <person name="Lipzen A."/>
            <person name="Clum A."/>
            <person name="Drula E."/>
            <person name="Henrissat B."/>
            <person name="Kohler A."/>
            <person name="Grigoriev I.V."/>
            <person name="Martin F.M."/>
            <person name="Hacquard S."/>
        </authorList>
    </citation>
    <scope>NUCLEOTIDE SEQUENCE [LARGE SCALE GENOMIC DNA]</scope>
    <source>
        <strain evidence="2 3">MPI-CAGE-CH-0241</strain>
    </source>
</reference>
<keyword evidence="3" id="KW-1185">Reference proteome</keyword>
<proteinExistence type="predicted"/>
<evidence type="ECO:0000313" key="2">
    <source>
        <dbReference type="EMBL" id="KAH6889492.1"/>
    </source>
</evidence>
<dbReference type="EMBL" id="JAGPYM010000011">
    <property type="protein sequence ID" value="KAH6889492.1"/>
    <property type="molecule type" value="Genomic_DNA"/>
</dbReference>
<protein>
    <submittedName>
        <fullName evidence="2">Uncharacterized protein</fullName>
    </submittedName>
</protein>